<feature type="compositionally biased region" description="Basic and acidic residues" evidence="1">
    <location>
        <begin position="235"/>
        <end position="246"/>
    </location>
</feature>
<accession>A0A8H6K0T2</accession>
<evidence type="ECO:0000313" key="3">
    <source>
        <dbReference type="Proteomes" id="UP000639643"/>
    </source>
</evidence>
<sequence>MQLTHLSARCLLAWQPGWHLEGARGTRLMKQPASGSSAGRPLFPSMICGLSKGQSFELPVRELAKREDPIDMVIEAISNQRRVTEAKEEQQAGRVVFARISHARNRAADQSASSFCHSFAGLIGAHHGVSLAIVVPRRGRLVGNGVMKLSPYGGKKSRCGRITVGSRRGTETASLCRLPPAKDISTDRKCQMFDCKPRVLLCAKFRARTKASQGRRMMVQQCTDGSSFLIQSTTSDRRTQIDDPRDQGANTQTTPNVVGQDHARAPGLVPHPVSRRCAADSPLLDNERHCRVREGGEQRRRRARYSACARNIHTSKV</sequence>
<reference evidence="2" key="1">
    <citation type="journal article" date="2020" name="Phytopathology">
        <title>Genome Sequence Resources of Colletotrichum truncatum, C. plurivorum, C. musicola, and C. sojae: Four Species Pathogenic to Soybean (Glycine max).</title>
        <authorList>
            <person name="Rogerio F."/>
            <person name="Boufleur T.R."/>
            <person name="Ciampi-Guillardi M."/>
            <person name="Sukno S.A."/>
            <person name="Thon M.R."/>
            <person name="Massola Junior N.S."/>
            <person name="Baroncelli R."/>
        </authorList>
    </citation>
    <scope>NUCLEOTIDE SEQUENCE</scope>
    <source>
        <strain evidence="2">LFN0074</strain>
    </source>
</reference>
<protein>
    <submittedName>
        <fullName evidence="2">Uncharacterized protein</fullName>
    </submittedName>
</protein>
<organism evidence="2 3">
    <name type="scientific">Colletotrichum musicola</name>
    <dbReference type="NCBI Taxonomy" id="2175873"/>
    <lineage>
        <taxon>Eukaryota</taxon>
        <taxon>Fungi</taxon>
        <taxon>Dikarya</taxon>
        <taxon>Ascomycota</taxon>
        <taxon>Pezizomycotina</taxon>
        <taxon>Sordariomycetes</taxon>
        <taxon>Hypocreomycetidae</taxon>
        <taxon>Glomerellales</taxon>
        <taxon>Glomerellaceae</taxon>
        <taxon>Colletotrichum</taxon>
        <taxon>Colletotrichum orchidearum species complex</taxon>
    </lineage>
</organism>
<name>A0A8H6K0T2_9PEZI</name>
<gene>
    <name evidence="2" type="ORF">CMUS01_11151</name>
</gene>
<evidence type="ECO:0000256" key="1">
    <source>
        <dbReference type="SAM" id="MobiDB-lite"/>
    </source>
</evidence>
<feature type="region of interest" description="Disordered" evidence="1">
    <location>
        <begin position="229"/>
        <end position="274"/>
    </location>
</feature>
<evidence type="ECO:0000313" key="2">
    <source>
        <dbReference type="EMBL" id="KAF6822278.1"/>
    </source>
</evidence>
<dbReference type="EMBL" id="WIGM01000549">
    <property type="protein sequence ID" value="KAF6822278.1"/>
    <property type="molecule type" value="Genomic_DNA"/>
</dbReference>
<dbReference type="Proteomes" id="UP000639643">
    <property type="component" value="Unassembled WGS sequence"/>
</dbReference>
<feature type="compositionally biased region" description="Polar residues" evidence="1">
    <location>
        <begin position="248"/>
        <end position="257"/>
    </location>
</feature>
<dbReference type="AlphaFoldDB" id="A0A8H6K0T2"/>
<keyword evidence="3" id="KW-1185">Reference proteome</keyword>
<proteinExistence type="predicted"/>
<comment type="caution">
    <text evidence="2">The sequence shown here is derived from an EMBL/GenBank/DDBJ whole genome shotgun (WGS) entry which is preliminary data.</text>
</comment>